<comment type="caution">
    <text evidence="2">The sequence shown here is derived from an EMBL/GenBank/DDBJ whole genome shotgun (WGS) entry which is preliminary data.</text>
</comment>
<reference evidence="2 3" key="1">
    <citation type="journal article" date="2019" name="Int. J. Syst. Evol. Microbiol.">
        <title>The Global Catalogue of Microorganisms (GCM) 10K type strain sequencing project: providing services to taxonomists for standard genome sequencing and annotation.</title>
        <authorList>
            <consortium name="The Broad Institute Genomics Platform"/>
            <consortium name="The Broad Institute Genome Sequencing Center for Infectious Disease"/>
            <person name="Wu L."/>
            <person name="Ma J."/>
        </authorList>
    </citation>
    <scope>NUCLEOTIDE SEQUENCE [LARGE SCALE GENOMIC DNA]</scope>
    <source>
        <strain evidence="2 3">XZYJ18</strain>
    </source>
</reference>
<feature type="region of interest" description="Disordered" evidence="1">
    <location>
        <begin position="176"/>
        <end position="197"/>
    </location>
</feature>
<dbReference type="EMBL" id="JBHSHT010000004">
    <property type="protein sequence ID" value="MFC4826950.1"/>
    <property type="molecule type" value="Genomic_DNA"/>
</dbReference>
<gene>
    <name evidence="2" type="ORF">ACFO9K_22115</name>
</gene>
<dbReference type="GeneID" id="73047496"/>
<evidence type="ECO:0000313" key="2">
    <source>
        <dbReference type="EMBL" id="MFC4826950.1"/>
    </source>
</evidence>
<feature type="compositionally biased region" description="Polar residues" evidence="1">
    <location>
        <begin position="179"/>
        <end position="189"/>
    </location>
</feature>
<dbReference type="AlphaFoldDB" id="A0ABD5Q8H3"/>
<evidence type="ECO:0000313" key="3">
    <source>
        <dbReference type="Proteomes" id="UP001595945"/>
    </source>
</evidence>
<evidence type="ECO:0000256" key="1">
    <source>
        <dbReference type="SAM" id="MobiDB-lite"/>
    </source>
</evidence>
<name>A0ABD5Q8H3_9EURY</name>
<proteinExistence type="predicted"/>
<organism evidence="2 3">
    <name type="scientific">Halorussus aquaticus</name>
    <dbReference type="NCBI Taxonomy" id="2953748"/>
    <lineage>
        <taxon>Archaea</taxon>
        <taxon>Methanobacteriati</taxon>
        <taxon>Methanobacteriota</taxon>
        <taxon>Stenosarchaea group</taxon>
        <taxon>Halobacteria</taxon>
        <taxon>Halobacteriales</taxon>
        <taxon>Haladaptataceae</taxon>
        <taxon>Halorussus</taxon>
    </lineage>
</organism>
<evidence type="ECO:0008006" key="4">
    <source>
        <dbReference type="Google" id="ProtNLM"/>
    </source>
</evidence>
<dbReference type="RefSeq" id="WP_254270713.1">
    <property type="nucleotide sequence ID" value="NZ_CP100402.1"/>
</dbReference>
<keyword evidence="3" id="KW-1185">Reference proteome</keyword>
<accession>A0ABD5Q8H3</accession>
<sequence length="357" mass="39822">MPTNDSNRIVSRRNASKTSAGLFAATIAAPTVEATSEENWTDLKAKYEVKSTSTLPTGEHSARTQIVETNVVDKNKNILTIESSVTENGKLEKSTYTVPVNALLAEKPKKYQKGDKKLRERINVEDGWVDEFDGLISTDEIEFSLEFSLLERSGSSKVGGKGKPIVVLPQIVPPDGRQVISSGSMPRTTSKSHETDDNISTQASVTRYAYSRLTTKDNRPADITTAKSDFTAWGKTNSTDTEFVSAGYNWTHQTSINWFILYTDTTTAPFPAQADVHGTAAYQGYFPLTPYTDHWRDFHYHEHGIRKNGHYTQLEGTIKTAPEAFGPYVTWKSQTFYNGNTLYNTGSRQSALWYIID</sequence>
<protein>
    <recommendedName>
        <fullName evidence="4">Tat pathway signal sequence domain protein</fullName>
    </recommendedName>
</protein>
<dbReference type="Proteomes" id="UP001595945">
    <property type="component" value="Unassembled WGS sequence"/>
</dbReference>